<feature type="transmembrane region" description="Helical" evidence="1">
    <location>
        <begin position="196"/>
        <end position="218"/>
    </location>
</feature>
<protein>
    <recommendedName>
        <fullName evidence="4">Permease</fullName>
    </recommendedName>
</protein>
<dbReference type="EMBL" id="BMGD01000003">
    <property type="protein sequence ID" value="GGB64971.1"/>
    <property type="molecule type" value="Genomic_DNA"/>
</dbReference>
<keyword evidence="1" id="KW-0812">Transmembrane</keyword>
<reference evidence="3" key="1">
    <citation type="journal article" date="2019" name="Int. J. Syst. Evol. Microbiol.">
        <title>The Global Catalogue of Microorganisms (GCM) 10K type strain sequencing project: providing services to taxonomists for standard genome sequencing and annotation.</title>
        <authorList>
            <consortium name="The Broad Institute Genomics Platform"/>
            <consortium name="The Broad Institute Genome Sequencing Center for Infectious Disease"/>
            <person name="Wu L."/>
            <person name="Ma J."/>
        </authorList>
    </citation>
    <scope>NUCLEOTIDE SEQUENCE [LARGE SCALE GENOMIC DNA]</scope>
    <source>
        <strain evidence="3">CGMCC 1.12851</strain>
    </source>
</reference>
<accession>A0ABQ1JFT4</accession>
<sequence>MDFMNILKSFENFIFEVVGWLYFYPRTMWLALFRPGEMMAYADDELDDLPAAQYESTISPPLFLLITIVLATWASDSISGPDDPATTPALLLNWKNSLLLTASVYSVYPLVLAIALLRQQKREIDRRALRPPFYSQCFVAAPFALANALAISMLVLENRNATIGGATVFFAALIWYFVLQTRWFSGQLGVSTLRACWIAGAAIGAGFIITGAILVAIFN</sequence>
<proteinExistence type="predicted"/>
<keyword evidence="1" id="KW-0472">Membrane</keyword>
<comment type="caution">
    <text evidence="2">The sequence shown here is derived from an EMBL/GenBank/DDBJ whole genome shotgun (WGS) entry which is preliminary data.</text>
</comment>
<evidence type="ECO:0000256" key="1">
    <source>
        <dbReference type="SAM" id="Phobius"/>
    </source>
</evidence>
<keyword evidence="1" id="KW-1133">Transmembrane helix</keyword>
<gene>
    <name evidence="2" type="ORF">GCM10010833_20210</name>
</gene>
<evidence type="ECO:0000313" key="3">
    <source>
        <dbReference type="Proteomes" id="UP000614261"/>
    </source>
</evidence>
<feature type="transmembrane region" description="Helical" evidence="1">
    <location>
        <begin position="6"/>
        <end position="24"/>
    </location>
</feature>
<dbReference type="Proteomes" id="UP000614261">
    <property type="component" value="Unassembled WGS sequence"/>
</dbReference>
<evidence type="ECO:0000313" key="2">
    <source>
        <dbReference type="EMBL" id="GGB64971.1"/>
    </source>
</evidence>
<feature type="transmembrane region" description="Helical" evidence="1">
    <location>
        <begin position="162"/>
        <end position="184"/>
    </location>
</feature>
<feature type="transmembrane region" description="Helical" evidence="1">
    <location>
        <begin position="98"/>
        <end position="117"/>
    </location>
</feature>
<keyword evidence="3" id="KW-1185">Reference proteome</keyword>
<feature type="transmembrane region" description="Helical" evidence="1">
    <location>
        <begin position="137"/>
        <end position="156"/>
    </location>
</feature>
<evidence type="ECO:0008006" key="4">
    <source>
        <dbReference type="Google" id="ProtNLM"/>
    </source>
</evidence>
<organism evidence="2 3">
    <name type="scientific">Blastomonas aquatica</name>
    <dbReference type="NCBI Taxonomy" id="1510276"/>
    <lineage>
        <taxon>Bacteria</taxon>
        <taxon>Pseudomonadati</taxon>
        <taxon>Pseudomonadota</taxon>
        <taxon>Alphaproteobacteria</taxon>
        <taxon>Sphingomonadales</taxon>
        <taxon>Sphingomonadaceae</taxon>
        <taxon>Blastomonas</taxon>
    </lineage>
</organism>
<name>A0ABQ1JFT4_9SPHN</name>